<dbReference type="EMBL" id="JAAALK010000289">
    <property type="protein sequence ID" value="KAG8049326.1"/>
    <property type="molecule type" value="Genomic_DNA"/>
</dbReference>
<dbReference type="AlphaFoldDB" id="A0A8J5S3X5"/>
<sequence>MEAAAAAAAAPAKKGTVSHQTDQRGYFRTSGLAACCSPSTGGSGGGDDGQLGEFSGYVERRRNYERGAGTDSDDGFDLGRMRRRVRCPGDPHTHFPFPVGLRETN</sequence>
<keyword evidence="3" id="KW-1185">Reference proteome</keyword>
<dbReference type="Proteomes" id="UP000729402">
    <property type="component" value="Unassembled WGS sequence"/>
</dbReference>
<evidence type="ECO:0000256" key="1">
    <source>
        <dbReference type="SAM" id="MobiDB-lite"/>
    </source>
</evidence>
<reference evidence="2" key="2">
    <citation type="submission" date="2021-02" db="EMBL/GenBank/DDBJ databases">
        <authorList>
            <person name="Kimball J.A."/>
            <person name="Haas M.W."/>
            <person name="Macchietto M."/>
            <person name="Kono T."/>
            <person name="Duquette J."/>
            <person name="Shao M."/>
        </authorList>
    </citation>
    <scope>NUCLEOTIDE SEQUENCE</scope>
    <source>
        <tissue evidence="2">Fresh leaf tissue</tissue>
    </source>
</reference>
<name>A0A8J5S3X5_ZIZPA</name>
<reference evidence="2" key="1">
    <citation type="journal article" date="2021" name="bioRxiv">
        <title>Whole Genome Assembly and Annotation of Northern Wild Rice, Zizania palustris L., Supports a Whole Genome Duplication in the Zizania Genus.</title>
        <authorList>
            <person name="Haas M."/>
            <person name="Kono T."/>
            <person name="Macchietto M."/>
            <person name="Millas R."/>
            <person name="McGilp L."/>
            <person name="Shao M."/>
            <person name="Duquette J."/>
            <person name="Hirsch C.N."/>
            <person name="Kimball J."/>
        </authorList>
    </citation>
    <scope>NUCLEOTIDE SEQUENCE</scope>
    <source>
        <tissue evidence="2">Fresh leaf tissue</tissue>
    </source>
</reference>
<gene>
    <name evidence="2" type="ORF">GUJ93_ZPchr0009g503</name>
</gene>
<proteinExistence type="predicted"/>
<comment type="caution">
    <text evidence="2">The sequence shown here is derived from an EMBL/GenBank/DDBJ whole genome shotgun (WGS) entry which is preliminary data.</text>
</comment>
<feature type="compositionally biased region" description="Low complexity" evidence="1">
    <location>
        <begin position="1"/>
        <end position="12"/>
    </location>
</feature>
<protein>
    <submittedName>
        <fullName evidence="2">Uncharacterized protein</fullName>
    </submittedName>
</protein>
<evidence type="ECO:0000313" key="3">
    <source>
        <dbReference type="Proteomes" id="UP000729402"/>
    </source>
</evidence>
<dbReference type="OrthoDB" id="5212574at2759"/>
<accession>A0A8J5S3X5</accession>
<feature type="region of interest" description="Disordered" evidence="1">
    <location>
        <begin position="1"/>
        <end position="23"/>
    </location>
</feature>
<organism evidence="2 3">
    <name type="scientific">Zizania palustris</name>
    <name type="common">Northern wild rice</name>
    <dbReference type="NCBI Taxonomy" id="103762"/>
    <lineage>
        <taxon>Eukaryota</taxon>
        <taxon>Viridiplantae</taxon>
        <taxon>Streptophyta</taxon>
        <taxon>Embryophyta</taxon>
        <taxon>Tracheophyta</taxon>
        <taxon>Spermatophyta</taxon>
        <taxon>Magnoliopsida</taxon>
        <taxon>Liliopsida</taxon>
        <taxon>Poales</taxon>
        <taxon>Poaceae</taxon>
        <taxon>BOP clade</taxon>
        <taxon>Oryzoideae</taxon>
        <taxon>Oryzeae</taxon>
        <taxon>Zizaniinae</taxon>
        <taxon>Zizania</taxon>
    </lineage>
</organism>
<evidence type="ECO:0000313" key="2">
    <source>
        <dbReference type="EMBL" id="KAG8049326.1"/>
    </source>
</evidence>